<feature type="domain" description="SDR-like Ig" evidence="9">
    <location>
        <begin position="129"/>
        <end position="211"/>
    </location>
</feature>
<keyword evidence="7" id="KW-1133">Transmembrane helix</keyword>
<evidence type="ECO:0000256" key="1">
    <source>
        <dbReference type="ARBA" id="ARBA00004168"/>
    </source>
</evidence>
<evidence type="ECO:0008006" key="13">
    <source>
        <dbReference type="Google" id="ProtNLM"/>
    </source>
</evidence>
<keyword evidence="3" id="KW-0964">Secreted</keyword>
<feature type="transmembrane region" description="Helical" evidence="7">
    <location>
        <begin position="622"/>
        <end position="645"/>
    </location>
</feature>
<evidence type="ECO:0000256" key="4">
    <source>
        <dbReference type="ARBA" id="ARBA00022729"/>
    </source>
</evidence>
<evidence type="ECO:0000259" key="9">
    <source>
        <dbReference type="Pfam" id="PF17961"/>
    </source>
</evidence>
<feature type="region of interest" description="Disordered" evidence="6">
    <location>
        <begin position="565"/>
        <end position="616"/>
    </location>
</feature>
<evidence type="ECO:0000256" key="3">
    <source>
        <dbReference type="ARBA" id="ARBA00022525"/>
    </source>
</evidence>
<dbReference type="InterPro" id="IPR011252">
    <property type="entry name" value="Fibrogen-bd_dom1"/>
</dbReference>
<comment type="subcellular location">
    <subcellularLocation>
        <location evidence="1">Secreted</location>
        <location evidence="1">Cell wall</location>
        <topology evidence="1">Peptidoglycan-anchor</topology>
    </subcellularLocation>
</comment>
<dbReference type="Gene3D" id="2.60.40.1280">
    <property type="match status" value="1"/>
</dbReference>
<organism evidence="11 12">
    <name type="scientific">Leucobacter chromiireducens subsp. solipictus</name>
    <dbReference type="NCBI Taxonomy" id="398235"/>
    <lineage>
        <taxon>Bacteria</taxon>
        <taxon>Bacillati</taxon>
        <taxon>Actinomycetota</taxon>
        <taxon>Actinomycetes</taxon>
        <taxon>Micrococcales</taxon>
        <taxon>Microbacteriaceae</taxon>
        <taxon>Leucobacter</taxon>
    </lineage>
</organism>
<evidence type="ECO:0000313" key="11">
    <source>
        <dbReference type="EMBL" id="MBL3678528.1"/>
    </source>
</evidence>
<dbReference type="Pfam" id="PF24346">
    <property type="entry name" value="DUF7507"/>
    <property type="match status" value="1"/>
</dbReference>
<dbReference type="InterPro" id="IPR041171">
    <property type="entry name" value="SDR_Ig"/>
</dbReference>
<feature type="compositionally biased region" description="Polar residues" evidence="6">
    <location>
        <begin position="51"/>
        <end position="60"/>
    </location>
</feature>
<reference evidence="11 12" key="1">
    <citation type="submission" date="2018-09" db="EMBL/GenBank/DDBJ databases">
        <title>Comparative genomics of Leucobacter spp.</title>
        <authorList>
            <person name="Reis A.C."/>
            <person name="Kolvenbach B.A."/>
            <person name="Corvini P.F.X."/>
            <person name="Nunes O.C."/>
        </authorList>
    </citation>
    <scope>NUCLEOTIDE SEQUENCE [LARGE SCALE GENOMIC DNA]</scope>
    <source>
        <strain evidence="11 12">TAN 31504</strain>
    </source>
</reference>
<feature type="region of interest" description="Disordered" evidence="6">
    <location>
        <begin position="33"/>
        <end position="102"/>
    </location>
</feature>
<keyword evidence="2" id="KW-0134">Cell wall</keyword>
<protein>
    <recommendedName>
        <fullName evidence="13">SDR-like Ig domain-containing protein</fullName>
    </recommendedName>
</protein>
<comment type="caution">
    <text evidence="11">The sequence shown here is derived from an EMBL/GenBank/DDBJ whole genome shotgun (WGS) entry which is preliminary data.</text>
</comment>
<evidence type="ECO:0000256" key="8">
    <source>
        <dbReference type="SAM" id="SignalP"/>
    </source>
</evidence>
<accession>A0ABS1SGX3</accession>
<feature type="domain" description="DUF7507" evidence="10">
    <location>
        <begin position="489"/>
        <end position="574"/>
    </location>
</feature>
<keyword evidence="7" id="KW-0812">Transmembrane</keyword>
<feature type="compositionally biased region" description="Basic and acidic residues" evidence="6">
    <location>
        <begin position="87"/>
        <end position="101"/>
    </location>
</feature>
<evidence type="ECO:0000256" key="7">
    <source>
        <dbReference type="SAM" id="Phobius"/>
    </source>
</evidence>
<sequence length="651" mass="69497">MIAGAGASVLLVGGLFAGPGIAFASDADASAQEQAAEALQDEQHVGDQVVDATSQVTSDGSLDDESPDEKNDRGIEIENQDLIPPAEESHRASENEEREAPAVEVAAEEAPSFDDVHIVQERQYQGGAVDVAYRMAVPDSVTEGDTVELTFQAPLDYDDSVPPTLRDSEGEIVATGKLTDPENRVITFTFTDYVDRKNNVMIEGSFAMIANDPELEANLDGSSTTHQITFTQGDEQFEDTLIIDPHTRTPLTRVFNYGLWTGEDRGHEKPENAIEWRANSPEGQWEGMTVSLVPVNATSTFECSTLQFFNVEVPDGSVYHSIENDIIDYYSGGRENNDEQRTFAGTIDELPSFVKSVDCSPEQVEVVYEEHIADNFLRQFSIEASVKDRDQIGHFGSVVRGSAIAVSDGAVECPDPTWNAELGKVDPYVDYASACALQDTHWYNFVARDAAIGGGGGEDRLASIDLIKFSSAEGPQDGDFNTAPGKTMQKGDAEQIVFEITNTGEETLSEIVLEDRTLAGATLEMTACELGGVTLAAGESVTCEGVVTQAEAGQHGNSATVTAVAERSGERVTDTDDWWGSVAADPVKPPVDPKPTDPEPTDPVTPDPEPEHPGLALTGSGVSALLVGGIAALLLLGAGVAYTAARATKRG</sequence>
<evidence type="ECO:0000259" key="10">
    <source>
        <dbReference type="Pfam" id="PF24346"/>
    </source>
</evidence>
<dbReference type="InterPro" id="IPR055354">
    <property type="entry name" value="DUF7507"/>
</dbReference>
<evidence type="ECO:0000256" key="5">
    <source>
        <dbReference type="ARBA" id="ARBA00023088"/>
    </source>
</evidence>
<gene>
    <name evidence="11" type="ORF">D3230_04355</name>
</gene>
<evidence type="ECO:0000256" key="6">
    <source>
        <dbReference type="SAM" id="MobiDB-lite"/>
    </source>
</evidence>
<feature type="signal peptide" evidence="8">
    <location>
        <begin position="1"/>
        <end position="24"/>
    </location>
</feature>
<keyword evidence="5" id="KW-0572">Peptidoglycan-anchor</keyword>
<proteinExistence type="predicted"/>
<dbReference type="SUPFAM" id="SSF49401">
    <property type="entry name" value="Bacterial adhesins"/>
    <property type="match status" value="1"/>
</dbReference>
<dbReference type="EMBL" id="QYAC01000002">
    <property type="protein sequence ID" value="MBL3678528.1"/>
    <property type="molecule type" value="Genomic_DNA"/>
</dbReference>
<dbReference type="InterPro" id="IPR008966">
    <property type="entry name" value="Adhesion_dom_sf"/>
</dbReference>
<keyword evidence="7" id="KW-0472">Membrane</keyword>
<feature type="chain" id="PRO_5046623749" description="SDR-like Ig domain-containing protein" evidence="8">
    <location>
        <begin position="25"/>
        <end position="651"/>
    </location>
</feature>
<name>A0ABS1SGX3_9MICO</name>
<keyword evidence="12" id="KW-1185">Reference proteome</keyword>
<keyword evidence="4 8" id="KW-0732">Signal</keyword>
<evidence type="ECO:0000256" key="2">
    <source>
        <dbReference type="ARBA" id="ARBA00022512"/>
    </source>
</evidence>
<dbReference type="Proteomes" id="UP001645859">
    <property type="component" value="Unassembled WGS sequence"/>
</dbReference>
<evidence type="ECO:0000313" key="12">
    <source>
        <dbReference type="Proteomes" id="UP001645859"/>
    </source>
</evidence>
<dbReference type="Pfam" id="PF17961">
    <property type="entry name" value="Big_8"/>
    <property type="match status" value="1"/>
</dbReference>